<dbReference type="Pfam" id="PF16862">
    <property type="entry name" value="Glyco_hydro_79C"/>
    <property type="match status" value="1"/>
</dbReference>
<dbReference type="Proteomes" id="UP001172684">
    <property type="component" value="Unassembled WGS sequence"/>
</dbReference>
<feature type="compositionally biased region" description="Low complexity" evidence="1">
    <location>
        <begin position="548"/>
        <end position="571"/>
    </location>
</feature>
<comment type="caution">
    <text evidence="4">The sequence shown here is derived from an EMBL/GenBank/DDBJ whole genome shotgun (WGS) entry which is preliminary data.</text>
</comment>
<organism evidence="4 5">
    <name type="scientific">Coniosporium apollinis</name>
    <dbReference type="NCBI Taxonomy" id="61459"/>
    <lineage>
        <taxon>Eukaryota</taxon>
        <taxon>Fungi</taxon>
        <taxon>Dikarya</taxon>
        <taxon>Ascomycota</taxon>
        <taxon>Pezizomycotina</taxon>
        <taxon>Dothideomycetes</taxon>
        <taxon>Dothideomycetes incertae sedis</taxon>
        <taxon>Coniosporium</taxon>
    </lineage>
</organism>
<evidence type="ECO:0000256" key="2">
    <source>
        <dbReference type="SAM" id="SignalP"/>
    </source>
</evidence>
<feature type="signal peptide" evidence="2">
    <location>
        <begin position="1"/>
        <end position="24"/>
    </location>
</feature>
<evidence type="ECO:0000259" key="3">
    <source>
        <dbReference type="Pfam" id="PF16862"/>
    </source>
</evidence>
<dbReference type="Gene3D" id="3.20.20.80">
    <property type="entry name" value="Glycosidases"/>
    <property type="match status" value="1"/>
</dbReference>
<dbReference type="InterPro" id="IPR017853">
    <property type="entry name" value="GH"/>
</dbReference>
<reference evidence="4" key="1">
    <citation type="submission" date="2022-10" db="EMBL/GenBank/DDBJ databases">
        <title>Culturing micro-colonial fungi from biological soil crusts in the Mojave desert and describing Neophaeococcomyces mojavensis, and introducing the new genera and species Taxawa tesnikishii.</title>
        <authorList>
            <person name="Kurbessoian T."/>
            <person name="Stajich J.E."/>
        </authorList>
    </citation>
    <scope>NUCLEOTIDE SEQUENCE</scope>
    <source>
        <strain evidence="4">TK_1</strain>
    </source>
</reference>
<feature type="region of interest" description="Disordered" evidence="1">
    <location>
        <begin position="546"/>
        <end position="571"/>
    </location>
</feature>
<dbReference type="SUPFAM" id="SSF51445">
    <property type="entry name" value="(Trans)glycosidases"/>
    <property type="match status" value="1"/>
</dbReference>
<name>A0ABQ9NYL0_9PEZI</name>
<accession>A0ABQ9NYL0</accession>
<dbReference type="EMBL" id="JAPDRL010000012">
    <property type="protein sequence ID" value="KAJ9667464.1"/>
    <property type="molecule type" value="Genomic_DNA"/>
</dbReference>
<evidence type="ECO:0000256" key="1">
    <source>
        <dbReference type="SAM" id="MobiDB-lite"/>
    </source>
</evidence>
<dbReference type="InterPro" id="IPR052974">
    <property type="entry name" value="GH79_Enzymes"/>
</dbReference>
<evidence type="ECO:0000313" key="5">
    <source>
        <dbReference type="Proteomes" id="UP001172684"/>
    </source>
</evidence>
<feature type="chain" id="PRO_5047246062" description="Beta-glucuronidase C-terminal domain-containing protein" evidence="2">
    <location>
        <begin position="25"/>
        <end position="634"/>
    </location>
</feature>
<gene>
    <name evidence="4" type="ORF">H2201_002332</name>
</gene>
<dbReference type="InterPro" id="IPR031728">
    <property type="entry name" value="GlcAase_C"/>
</dbReference>
<dbReference type="PANTHER" id="PTHR36183:SF2">
    <property type="entry name" value="BETA-GLUCURONIDASE C-TERMINAL DOMAIN-CONTAINING PROTEIN"/>
    <property type="match status" value="1"/>
</dbReference>
<keyword evidence="2" id="KW-0732">Signal</keyword>
<protein>
    <recommendedName>
        <fullName evidence="3">Beta-glucuronidase C-terminal domain-containing protein</fullName>
    </recommendedName>
</protein>
<dbReference type="PANTHER" id="PTHR36183">
    <property type="entry name" value="BETA-GLUCURONIDASE"/>
    <property type="match status" value="1"/>
</dbReference>
<proteinExistence type="predicted"/>
<evidence type="ECO:0000313" key="4">
    <source>
        <dbReference type="EMBL" id="KAJ9667464.1"/>
    </source>
</evidence>
<feature type="domain" description="Beta-glucuronidase C-terminal" evidence="3">
    <location>
        <begin position="426"/>
        <end position="530"/>
    </location>
</feature>
<keyword evidence="5" id="KW-1185">Reference proteome</keyword>
<sequence length="634" mass="67750">MSLRLSVSLPLSLLSLSFASIVSAQSASLSPAAQAAQAGASQPLSPSFAGFGLEPSNLYSFTGGSRNNDLTSNLLNTLTQYSGAPPAFRIGGNTGDYMIYDESYNGYQLRENANSQGAGAIASDSSYFGPTYFEVIDRCFPAGTPIAYQLNMAWDGDGYIENVVRQAQAAVDRFTNVQLQSFEMGNEPDLWLQNGFRTGSWDGQVYTEQWLERVAAVYSRVLQPAGIRSNFFEPPATASTMGTTFEINTLVEYGITEPGNNAPNGYVSAWNQHDYFYFITVTPYPITLDHLQVLRNTENQFRYWESQVAQAMGTGLPYHLREMSSVGPIGQEGVSDTFGASLWTLNFFLYTATLNISSVQMHMTDNSFASPWQPDRRYDRDPHVRPNYYAYTAMAQLIGSGNGTTQVARLAMPGLPPNYGDSVRCYSVYRDGSLSAIVMINSKPSNASETNKASLTFDLALPSSLAGEALYLSYLTAPGGDSQTGTTWNGFSYEESNDGIPTVVSDTVQTVPISSDGSARVSVRDSEALVANVGFRLGDRAVLAPNGSTTASSSSSQTRTRSAASSAESTRNAAIVTAAATTTVALLGSATPEAAEGAAATSQPSKASKGNGRGRVMVMLGAIVAGALMAGIMW</sequence>